<accession>A0ABV8U7P7</accession>
<dbReference type="RefSeq" id="WP_068148324.1">
    <property type="nucleotide sequence ID" value="NZ_JBHSCR010000001.1"/>
</dbReference>
<reference evidence="2" key="1">
    <citation type="journal article" date="2019" name="Int. J. Syst. Evol. Microbiol.">
        <title>The Global Catalogue of Microorganisms (GCM) 10K type strain sequencing project: providing services to taxonomists for standard genome sequencing and annotation.</title>
        <authorList>
            <consortium name="The Broad Institute Genomics Platform"/>
            <consortium name="The Broad Institute Genome Sequencing Center for Infectious Disease"/>
            <person name="Wu L."/>
            <person name="Ma J."/>
        </authorList>
    </citation>
    <scope>NUCLEOTIDE SEQUENCE [LARGE SCALE GENOMIC DNA]</scope>
    <source>
        <strain evidence="2">CGMCC 1.15304</strain>
    </source>
</reference>
<keyword evidence="2" id="KW-1185">Reference proteome</keyword>
<evidence type="ECO:0000313" key="2">
    <source>
        <dbReference type="Proteomes" id="UP001595776"/>
    </source>
</evidence>
<proteinExistence type="predicted"/>
<dbReference type="Proteomes" id="UP001595776">
    <property type="component" value="Unassembled WGS sequence"/>
</dbReference>
<organism evidence="1 2">
    <name type="scientific">Kordiimonas lipolytica</name>
    <dbReference type="NCBI Taxonomy" id="1662421"/>
    <lineage>
        <taxon>Bacteria</taxon>
        <taxon>Pseudomonadati</taxon>
        <taxon>Pseudomonadota</taxon>
        <taxon>Alphaproteobacteria</taxon>
        <taxon>Kordiimonadales</taxon>
        <taxon>Kordiimonadaceae</taxon>
        <taxon>Kordiimonas</taxon>
    </lineage>
</organism>
<evidence type="ECO:0000313" key="1">
    <source>
        <dbReference type="EMBL" id="MFC4346705.1"/>
    </source>
</evidence>
<protein>
    <submittedName>
        <fullName evidence="1">Uncharacterized protein</fullName>
    </submittedName>
</protein>
<name>A0ABV8U7P7_9PROT</name>
<comment type="caution">
    <text evidence="1">The sequence shown here is derived from an EMBL/GenBank/DDBJ whole genome shotgun (WGS) entry which is preliminary data.</text>
</comment>
<sequence length="70" mass="7358">MAAQTDLPFDQFRLVHRQGAGGVLQSHIHVSHRRLGGNRGLVETLFRDAEGVRAVPGIVGAGATTLAAAE</sequence>
<gene>
    <name evidence="1" type="ORF">ACFO5Q_02445</name>
</gene>
<dbReference type="EMBL" id="JBHSCR010000001">
    <property type="protein sequence ID" value="MFC4346705.1"/>
    <property type="molecule type" value="Genomic_DNA"/>
</dbReference>